<reference evidence="1" key="1">
    <citation type="journal article" date="2013" name="Nat. Commun.">
        <title>Whole-genome sequencing of Oryza brachyantha reveals mechanisms underlying Oryza genome evolution.</title>
        <authorList>
            <person name="Chen J."/>
            <person name="Huang Q."/>
            <person name="Gao D."/>
            <person name="Wang J."/>
            <person name="Lang Y."/>
            <person name="Liu T."/>
            <person name="Li B."/>
            <person name="Bai Z."/>
            <person name="Luis Goicoechea J."/>
            <person name="Liang C."/>
            <person name="Chen C."/>
            <person name="Zhang W."/>
            <person name="Sun S."/>
            <person name="Liao Y."/>
            <person name="Zhang X."/>
            <person name="Yang L."/>
            <person name="Song C."/>
            <person name="Wang M."/>
            <person name="Shi J."/>
            <person name="Liu G."/>
            <person name="Liu J."/>
            <person name="Zhou H."/>
            <person name="Zhou W."/>
            <person name="Yu Q."/>
            <person name="An N."/>
            <person name="Chen Y."/>
            <person name="Cai Q."/>
            <person name="Wang B."/>
            <person name="Liu B."/>
            <person name="Min J."/>
            <person name="Huang Y."/>
            <person name="Wu H."/>
            <person name="Li Z."/>
            <person name="Zhang Y."/>
            <person name="Yin Y."/>
            <person name="Song W."/>
            <person name="Jiang J."/>
            <person name="Jackson S.A."/>
            <person name="Wing R.A."/>
            <person name="Wang J."/>
            <person name="Chen M."/>
        </authorList>
    </citation>
    <scope>NUCLEOTIDE SEQUENCE [LARGE SCALE GENOMIC DNA]</scope>
    <source>
        <strain evidence="1">cv. IRGC 101232</strain>
    </source>
</reference>
<organism evidence="1">
    <name type="scientific">Oryza brachyantha</name>
    <name type="common">malo sina</name>
    <dbReference type="NCBI Taxonomy" id="4533"/>
    <lineage>
        <taxon>Eukaryota</taxon>
        <taxon>Viridiplantae</taxon>
        <taxon>Streptophyta</taxon>
        <taxon>Embryophyta</taxon>
        <taxon>Tracheophyta</taxon>
        <taxon>Spermatophyta</taxon>
        <taxon>Magnoliopsida</taxon>
        <taxon>Liliopsida</taxon>
        <taxon>Poales</taxon>
        <taxon>Poaceae</taxon>
        <taxon>BOP clade</taxon>
        <taxon>Oryzoideae</taxon>
        <taxon>Oryzeae</taxon>
        <taxon>Oryzinae</taxon>
        <taxon>Oryza</taxon>
    </lineage>
</organism>
<name>J3MW63_ORYBR</name>
<evidence type="ECO:0000313" key="1">
    <source>
        <dbReference type="EnsemblPlants" id="OB09G12420.1"/>
    </source>
</evidence>
<protein>
    <submittedName>
        <fullName evidence="1">Uncharacterized protein</fullName>
    </submittedName>
</protein>
<dbReference type="Gramene" id="OB09G12420.1">
    <property type="protein sequence ID" value="OB09G12420.1"/>
    <property type="gene ID" value="OB09G12420"/>
</dbReference>
<dbReference type="HOGENOM" id="CLU_2267936_0_0_1"/>
<sequence length="103" mass="12012">MLLHNSHRTKSDRCSFSCYLFGLFIQSLKHFNPRNFSQSFNTKTCMANEISWVEIPFWLKKSLSTMVLSARDHGPICIVKYILIFTRDVAESVGFFFTCIQAY</sequence>
<evidence type="ECO:0000313" key="2">
    <source>
        <dbReference type="Proteomes" id="UP000006038"/>
    </source>
</evidence>
<accession>J3MW63</accession>
<dbReference type="Proteomes" id="UP000006038">
    <property type="component" value="Chromosome 9"/>
</dbReference>
<proteinExistence type="predicted"/>
<dbReference type="AlphaFoldDB" id="J3MW63"/>
<dbReference type="EnsemblPlants" id="OB09G12420.1">
    <property type="protein sequence ID" value="OB09G12420.1"/>
    <property type="gene ID" value="OB09G12420"/>
</dbReference>
<keyword evidence="2" id="KW-1185">Reference proteome</keyword>
<reference evidence="1" key="2">
    <citation type="submission" date="2013-04" db="UniProtKB">
        <authorList>
            <consortium name="EnsemblPlants"/>
        </authorList>
    </citation>
    <scope>IDENTIFICATION</scope>
</reference>